<comment type="caution">
    <text evidence="1">The sequence shown here is derived from an EMBL/GenBank/DDBJ whole genome shotgun (WGS) entry which is preliminary data.</text>
</comment>
<dbReference type="EMBL" id="VSSQ01118959">
    <property type="protein sequence ID" value="MPN52645.1"/>
    <property type="molecule type" value="Genomic_DNA"/>
</dbReference>
<dbReference type="AlphaFoldDB" id="A0A645IMT9"/>
<evidence type="ECO:0008006" key="2">
    <source>
        <dbReference type="Google" id="ProtNLM"/>
    </source>
</evidence>
<reference evidence="1" key="1">
    <citation type="submission" date="2019-08" db="EMBL/GenBank/DDBJ databases">
        <authorList>
            <person name="Kucharzyk K."/>
            <person name="Murdoch R.W."/>
            <person name="Higgins S."/>
            <person name="Loffler F."/>
        </authorList>
    </citation>
    <scope>NUCLEOTIDE SEQUENCE</scope>
</reference>
<organism evidence="1">
    <name type="scientific">bioreactor metagenome</name>
    <dbReference type="NCBI Taxonomy" id="1076179"/>
    <lineage>
        <taxon>unclassified sequences</taxon>
        <taxon>metagenomes</taxon>
        <taxon>ecological metagenomes</taxon>
    </lineage>
</organism>
<name>A0A645IMT9_9ZZZZ</name>
<sequence>MGEGKPILIGWNDWGGHWQVIIGYDTMGTETQQDDVLIVADPYDTTDHNQDGYGIYPAERFLYNFTFYDFFPDEELNDMCFIVPSLQQ</sequence>
<proteinExistence type="predicted"/>
<evidence type="ECO:0000313" key="1">
    <source>
        <dbReference type="EMBL" id="MPN52645.1"/>
    </source>
</evidence>
<gene>
    <name evidence="1" type="ORF">SDC9_200307</name>
</gene>
<accession>A0A645IMT9</accession>
<protein>
    <recommendedName>
        <fullName evidence="2">Peptidase C39-like domain-containing protein</fullName>
    </recommendedName>
</protein>